<dbReference type="GO" id="GO:0006412">
    <property type="term" value="P:translation"/>
    <property type="evidence" value="ECO:0007669"/>
    <property type="project" value="UniProtKB-UniRule"/>
</dbReference>
<proteinExistence type="inferred from homology"/>
<feature type="active site" evidence="5">
    <location>
        <position position="142"/>
    </location>
</feature>
<dbReference type="HAMAP" id="MF_00163">
    <property type="entry name" value="Pep_deformylase"/>
    <property type="match status" value="1"/>
</dbReference>
<dbReference type="Pfam" id="PF01327">
    <property type="entry name" value="Pep_deformylase"/>
    <property type="match status" value="1"/>
</dbReference>
<evidence type="ECO:0000256" key="1">
    <source>
        <dbReference type="ARBA" id="ARBA00010759"/>
    </source>
</evidence>
<dbReference type="EC" id="3.5.1.88" evidence="5"/>
<evidence type="ECO:0000256" key="5">
    <source>
        <dbReference type="HAMAP-Rule" id="MF_00163"/>
    </source>
</evidence>
<feature type="binding site" evidence="5">
    <location>
        <position position="141"/>
    </location>
    <ligand>
        <name>Fe cation</name>
        <dbReference type="ChEBI" id="CHEBI:24875"/>
    </ligand>
</feature>
<comment type="caution">
    <text evidence="6">The sequence shown here is derived from an EMBL/GenBank/DDBJ whole genome shotgun (WGS) entry which is preliminary data.</text>
</comment>
<evidence type="ECO:0000256" key="3">
    <source>
        <dbReference type="ARBA" id="ARBA00022801"/>
    </source>
</evidence>
<dbReference type="PIRSF" id="PIRSF004749">
    <property type="entry name" value="Pep_def"/>
    <property type="match status" value="1"/>
</dbReference>
<dbReference type="AlphaFoldDB" id="A0A9D9NKD2"/>
<sequence length="188" mass="21664">MILPIYLYGQPVLRKEAEELESEYPDLKQLIADMYETMSQSDGIGLAAPQIGLSKRLIVIDADALKESFPELAGVKLTLINPELDIIENGKKITREEGCLSIPGLSEPVARYEKVKLNWLDENFDEHEQVFEGFLARIIQHEYDHLDGIMYVDRISPIRKQLIRNKLRNIADGKVNCDYKVKQQRHKR</sequence>
<keyword evidence="2 5" id="KW-0479">Metal-binding</keyword>
<dbReference type="SUPFAM" id="SSF56420">
    <property type="entry name" value="Peptide deformylase"/>
    <property type="match status" value="1"/>
</dbReference>
<dbReference type="PRINTS" id="PR01576">
    <property type="entry name" value="PDEFORMYLASE"/>
</dbReference>
<organism evidence="6 7">
    <name type="scientific">Candidatus Limisoma faecipullorum</name>
    <dbReference type="NCBI Taxonomy" id="2840854"/>
    <lineage>
        <taxon>Bacteria</taxon>
        <taxon>Pseudomonadati</taxon>
        <taxon>Bacteroidota</taxon>
        <taxon>Bacteroidia</taxon>
        <taxon>Bacteroidales</taxon>
        <taxon>Candidatus Limisoma</taxon>
    </lineage>
</organism>
<feature type="binding site" evidence="5">
    <location>
        <position position="145"/>
    </location>
    <ligand>
        <name>Fe cation</name>
        <dbReference type="ChEBI" id="CHEBI:24875"/>
    </ligand>
</feature>
<keyword evidence="4 5" id="KW-0648">Protein biosynthesis</keyword>
<evidence type="ECO:0000256" key="4">
    <source>
        <dbReference type="ARBA" id="ARBA00022917"/>
    </source>
</evidence>
<reference evidence="6" key="2">
    <citation type="journal article" date="2021" name="PeerJ">
        <title>Extensive microbial diversity within the chicken gut microbiome revealed by metagenomics and culture.</title>
        <authorList>
            <person name="Gilroy R."/>
            <person name="Ravi A."/>
            <person name="Getino M."/>
            <person name="Pursley I."/>
            <person name="Horton D.L."/>
            <person name="Alikhan N.F."/>
            <person name="Baker D."/>
            <person name="Gharbi K."/>
            <person name="Hall N."/>
            <person name="Watson M."/>
            <person name="Adriaenssens E.M."/>
            <person name="Foster-Nyarko E."/>
            <person name="Jarju S."/>
            <person name="Secka A."/>
            <person name="Antonio M."/>
            <person name="Oren A."/>
            <person name="Chaudhuri R.R."/>
            <person name="La Ragione R."/>
            <person name="Hildebrand F."/>
            <person name="Pallen M.J."/>
        </authorList>
    </citation>
    <scope>NUCLEOTIDE SEQUENCE</scope>
    <source>
        <strain evidence="6">6919</strain>
    </source>
</reference>
<dbReference type="FunFam" id="3.90.45.10:FF:000003">
    <property type="entry name" value="Peptide deformylase"/>
    <property type="match status" value="1"/>
</dbReference>
<feature type="binding site" evidence="5">
    <location>
        <position position="99"/>
    </location>
    <ligand>
        <name>Fe cation</name>
        <dbReference type="ChEBI" id="CHEBI:24875"/>
    </ligand>
</feature>
<dbReference type="InterPro" id="IPR036821">
    <property type="entry name" value="Peptide_deformylase_sf"/>
</dbReference>
<comment type="function">
    <text evidence="5">Removes the formyl group from the N-terminal Met of newly synthesized proteins. Requires at least a dipeptide for an efficient rate of reaction. N-terminal L-methionine is a prerequisite for activity but the enzyme has broad specificity at other positions.</text>
</comment>
<keyword evidence="3 5" id="KW-0378">Hydrolase</keyword>
<dbReference type="NCBIfam" id="TIGR00079">
    <property type="entry name" value="pept_deformyl"/>
    <property type="match status" value="1"/>
</dbReference>
<dbReference type="Proteomes" id="UP000823598">
    <property type="component" value="Unassembled WGS sequence"/>
</dbReference>
<dbReference type="PANTHER" id="PTHR10458">
    <property type="entry name" value="PEPTIDE DEFORMYLASE"/>
    <property type="match status" value="1"/>
</dbReference>
<comment type="cofactor">
    <cofactor evidence="5">
        <name>Fe(2+)</name>
        <dbReference type="ChEBI" id="CHEBI:29033"/>
    </cofactor>
    <text evidence="5">Binds 1 Fe(2+) ion.</text>
</comment>
<comment type="similarity">
    <text evidence="1 5">Belongs to the polypeptide deformylase family.</text>
</comment>
<evidence type="ECO:0000256" key="2">
    <source>
        <dbReference type="ARBA" id="ARBA00022723"/>
    </source>
</evidence>
<dbReference type="EMBL" id="JADIMC010000076">
    <property type="protein sequence ID" value="MBO8476675.1"/>
    <property type="molecule type" value="Genomic_DNA"/>
</dbReference>
<comment type="catalytic activity">
    <reaction evidence="5">
        <text>N-terminal N-formyl-L-methionyl-[peptide] + H2O = N-terminal L-methionyl-[peptide] + formate</text>
        <dbReference type="Rhea" id="RHEA:24420"/>
        <dbReference type="Rhea" id="RHEA-COMP:10639"/>
        <dbReference type="Rhea" id="RHEA-COMP:10640"/>
        <dbReference type="ChEBI" id="CHEBI:15377"/>
        <dbReference type="ChEBI" id="CHEBI:15740"/>
        <dbReference type="ChEBI" id="CHEBI:49298"/>
        <dbReference type="ChEBI" id="CHEBI:64731"/>
        <dbReference type="EC" id="3.5.1.88"/>
    </reaction>
</comment>
<dbReference type="GO" id="GO:0042586">
    <property type="term" value="F:peptide deformylase activity"/>
    <property type="evidence" value="ECO:0007669"/>
    <property type="project" value="UniProtKB-UniRule"/>
</dbReference>
<dbReference type="NCBIfam" id="NF001159">
    <property type="entry name" value="PRK00150.1-3"/>
    <property type="match status" value="1"/>
</dbReference>
<dbReference type="Gene3D" id="3.90.45.10">
    <property type="entry name" value="Peptide deformylase"/>
    <property type="match status" value="1"/>
</dbReference>
<evidence type="ECO:0000313" key="7">
    <source>
        <dbReference type="Proteomes" id="UP000823598"/>
    </source>
</evidence>
<reference evidence="6" key="1">
    <citation type="submission" date="2020-10" db="EMBL/GenBank/DDBJ databases">
        <authorList>
            <person name="Gilroy R."/>
        </authorList>
    </citation>
    <scope>NUCLEOTIDE SEQUENCE</scope>
    <source>
        <strain evidence="6">6919</strain>
    </source>
</reference>
<keyword evidence="5" id="KW-0408">Iron</keyword>
<dbReference type="GO" id="GO:0046872">
    <property type="term" value="F:metal ion binding"/>
    <property type="evidence" value="ECO:0007669"/>
    <property type="project" value="UniProtKB-KW"/>
</dbReference>
<accession>A0A9D9NKD2</accession>
<dbReference type="CDD" id="cd00487">
    <property type="entry name" value="Pep_deformylase"/>
    <property type="match status" value="1"/>
</dbReference>
<evidence type="ECO:0000313" key="6">
    <source>
        <dbReference type="EMBL" id="MBO8476675.1"/>
    </source>
</evidence>
<protein>
    <recommendedName>
        <fullName evidence="5">Peptide deformylase</fullName>
        <shortName evidence="5">PDF</shortName>
        <ecNumber evidence="5">3.5.1.88</ecNumber>
    </recommendedName>
    <alternativeName>
        <fullName evidence="5">Polypeptide deformylase</fullName>
    </alternativeName>
</protein>
<dbReference type="InterPro" id="IPR023635">
    <property type="entry name" value="Peptide_deformylase"/>
</dbReference>
<gene>
    <name evidence="5 6" type="primary">def</name>
    <name evidence="6" type="ORF">IAB88_06750</name>
</gene>
<dbReference type="PANTHER" id="PTHR10458:SF22">
    <property type="entry name" value="PEPTIDE DEFORMYLASE"/>
    <property type="match status" value="1"/>
</dbReference>
<name>A0A9D9NKD2_9BACT</name>